<evidence type="ECO:0000313" key="3">
    <source>
        <dbReference type="Proteomes" id="UP000886819"/>
    </source>
</evidence>
<dbReference type="Pfam" id="PF14300">
    <property type="entry name" value="DMP19"/>
    <property type="match status" value="1"/>
</dbReference>
<name>A0A9D0YXS8_9FIRM</name>
<comment type="caution">
    <text evidence="2">The sequence shown here is derived from an EMBL/GenBank/DDBJ whole genome shotgun (WGS) entry which is preliminary data.</text>
</comment>
<organism evidence="2 3">
    <name type="scientific">Candidatus Avichristensenella intestinipullorum</name>
    <dbReference type="NCBI Taxonomy" id="2840693"/>
    <lineage>
        <taxon>Bacteria</taxon>
        <taxon>Bacillati</taxon>
        <taxon>Bacillota</taxon>
        <taxon>Clostridia</taxon>
        <taxon>Candidatus Avichristensenella</taxon>
    </lineage>
</organism>
<dbReference type="EMBL" id="DVFI01000067">
    <property type="protein sequence ID" value="HIQ62820.1"/>
    <property type="molecule type" value="Genomic_DNA"/>
</dbReference>
<evidence type="ECO:0000259" key="1">
    <source>
        <dbReference type="Pfam" id="PF14300"/>
    </source>
</evidence>
<dbReference type="Proteomes" id="UP000886819">
    <property type="component" value="Unassembled WGS sequence"/>
</dbReference>
<reference evidence="2" key="1">
    <citation type="submission" date="2020-10" db="EMBL/GenBank/DDBJ databases">
        <authorList>
            <person name="Gilroy R."/>
        </authorList>
    </citation>
    <scope>NUCLEOTIDE SEQUENCE</scope>
    <source>
        <strain evidence="2">ChiHile30-977</strain>
    </source>
</reference>
<evidence type="ECO:0000313" key="2">
    <source>
        <dbReference type="EMBL" id="HIQ62820.1"/>
    </source>
</evidence>
<dbReference type="AlphaFoldDB" id="A0A9D0YXS8"/>
<proteinExistence type="predicted"/>
<gene>
    <name evidence="2" type="ORF">IAA66_04430</name>
</gene>
<dbReference type="InterPro" id="IPR025402">
    <property type="entry name" value="DMP19_C"/>
</dbReference>
<reference evidence="2" key="2">
    <citation type="journal article" date="2021" name="PeerJ">
        <title>Extensive microbial diversity within the chicken gut microbiome revealed by metagenomics and culture.</title>
        <authorList>
            <person name="Gilroy R."/>
            <person name="Ravi A."/>
            <person name="Getino M."/>
            <person name="Pursley I."/>
            <person name="Horton D.L."/>
            <person name="Alikhan N.F."/>
            <person name="Baker D."/>
            <person name="Gharbi K."/>
            <person name="Hall N."/>
            <person name="Watson M."/>
            <person name="Adriaenssens E.M."/>
            <person name="Foster-Nyarko E."/>
            <person name="Jarju S."/>
            <person name="Secka A."/>
            <person name="Antonio M."/>
            <person name="Oren A."/>
            <person name="Chaudhuri R.R."/>
            <person name="La Ragione R."/>
            <person name="Hildebrand F."/>
            <person name="Pallen M.J."/>
        </authorList>
    </citation>
    <scope>NUCLEOTIDE SEQUENCE</scope>
    <source>
        <strain evidence="2">ChiHile30-977</strain>
    </source>
</reference>
<sequence length="190" mass="20985">MNPAIVLLFIVVIGFLLFIATRHRPAAEDAGMHRRRIGDGLRHLRALEETYAVMTPALLSQIPDSQVLEAVLANLWAKMRPGLENASEVMRGLSLPRQALYAVYTVTGSLRQHGAAQTLRDEAEWFPQCAQALRALEMDETAALLQSVQAGDAQAAEAYLESFSALDGKGRLVWYVREHVEAFCDEVPSP</sequence>
<accession>A0A9D0YXS8</accession>
<feature type="domain" description="DNA mimic protein DMP19 C-terminal" evidence="1">
    <location>
        <begin position="93"/>
        <end position="161"/>
    </location>
</feature>
<protein>
    <recommendedName>
        <fullName evidence="1">DNA mimic protein DMP19 C-terminal domain-containing protein</fullName>
    </recommendedName>
</protein>